<organism evidence="2 3">
    <name type="scientific">Trypanosoma rangeli SC58</name>
    <dbReference type="NCBI Taxonomy" id="429131"/>
    <lineage>
        <taxon>Eukaryota</taxon>
        <taxon>Discoba</taxon>
        <taxon>Euglenozoa</taxon>
        <taxon>Kinetoplastea</taxon>
        <taxon>Metakinetoplastina</taxon>
        <taxon>Trypanosomatida</taxon>
        <taxon>Trypanosomatidae</taxon>
        <taxon>Trypanosoma</taxon>
        <taxon>Herpetosoma</taxon>
    </lineage>
</organism>
<dbReference type="OrthoDB" id="252566at2759"/>
<dbReference type="VEuPathDB" id="TriTrypDB:TRSC58_04243"/>
<gene>
    <name evidence="2" type="ORF">TRSC58_04243</name>
</gene>
<evidence type="ECO:0000313" key="2">
    <source>
        <dbReference type="EMBL" id="ESL08062.1"/>
    </source>
</evidence>
<dbReference type="AlphaFoldDB" id="A0A061J460"/>
<reference evidence="2 3" key="1">
    <citation type="submission" date="2013-07" db="EMBL/GenBank/DDBJ databases">
        <authorList>
            <person name="Stoco P.H."/>
            <person name="Wagner G."/>
            <person name="Gerber A."/>
            <person name="Zaha A."/>
            <person name="Thompson C."/>
            <person name="Bartholomeu D.C."/>
            <person name="Luckemeyer D.D."/>
            <person name="Bahia D."/>
            <person name="Loreto E."/>
            <person name="Prestes E.B."/>
            <person name="Lima F.M."/>
            <person name="Rodrigues-Luiz G."/>
            <person name="Vallejo G.A."/>
            <person name="Filho J.F."/>
            <person name="Monteiro K.M."/>
            <person name="Tyler K.M."/>
            <person name="de Almeida L.G."/>
            <person name="Ortiz M.F."/>
            <person name="Siervo M.A."/>
            <person name="de Moraes M.H."/>
            <person name="Cunha O.L."/>
            <person name="Mendonca-Neto R."/>
            <person name="Silva R."/>
            <person name="Teixeira S.M."/>
            <person name="Murta S.M."/>
            <person name="Sincero T.C."/>
            <person name="Mendes T.A."/>
            <person name="Urmenyi T.P."/>
            <person name="Silva V.G."/>
            <person name="da Rocha W.D."/>
            <person name="Andersson B."/>
            <person name="Romanha A.J."/>
            <person name="Steindel M."/>
            <person name="de Vasconcelos A.T."/>
            <person name="Grisard E.C."/>
        </authorList>
    </citation>
    <scope>NUCLEOTIDE SEQUENCE [LARGE SCALE GENOMIC DNA]</scope>
    <source>
        <strain evidence="2 3">SC58</strain>
    </source>
</reference>
<evidence type="ECO:0000313" key="3">
    <source>
        <dbReference type="Proteomes" id="UP000031737"/>
    </source>
</evidence>
<comment type="caution">
    <text evidence="2">The sequence shown here is derived from an EMBL/GenBank/DDBJ whole genome shotgun (WGS) entry which is preliminary data.</text>
</comment>
<feature type="region of interest" description="Disordered" evidence="1">
    <location>
        <begin position="302"/>
        <end position="323"/>
    </location>
</feature>
<proteinExistence type="predicted"/>
<sequence>MRRRISHYVAASSCWRRPRSTLRRTPLTHASCQGCGSHSIRVAAPSRLHSTSTAAPAWQRIVASIQETVEKADDIELWRRFCWLWRTHFPQAAPGVLPRVLEDELLLHGKQNEADEGEGENNATERVPHDLHCLPVFLQALCAAVQLGEAQLRIFASTTESSTNAENAFLIAVLAELRVVAFYLAQERLPHTLHAMHDRLAEAAYTRAENSTKDIVLSTAPLPSRDAERVRQMGVRLTSEELQQAVVLAETSAALLALSPPVALLPSLYRLLLPALGAIEQLENHQLGALATAIARGADFDDPNGSKDVSAGPATVQTTDPSNEALRPTMTFYTVLSHLHAVAGALEGRMRASMQRCASAGRESDHFTVCQARLRLVSLKQRKEFEKQRAMERAKVGGGAVDMLPLETVGVVCSALAARRYADSHFWKAVTDYTVVSLQAAVSSSASSSTPHPDLVQDVRDILFALDHVRHTAHFDCVMSLLVKLRLLERPIPPPSALRNAMKAVKGRTTEAFDR</sequence>
<dbReference type="EMBL" id="AUPL01004243">
    <property type="protein sequence ID" value="ESL08062.1"/>
    <property type="molecule type" value="Genomic_DNA"/>
</dbReference>
<keyword evidence="3" id="KW-1185">Reference proteome</keyword>
<dbReference type="Proteomes" id="UP000031737">
    <property type="component" value="Unassembled WGS sequence"/>
</dbReference>
<evidence type="ECO:0000256" key="1">
    <source>
        <dbReference type="SAM" id="MobiDB-lite"/>
    </source>
</evidence>
<accession>A0A061J460</accession>
<name>A0A061J460_TRYRA</name>
<protein>
    <submittedName>
        <fullName evidence="2">Uncharacterized protein</fullName>
    </submittedName>
</protein>